<name>A0A918C2D3_9DEIO</name>
<dbReference type="CDD" id="cd02972">
    <property type="entry name" value="DsbA_family"/>
    <property type="match status" value="1"/>
</dbReference>
<dbReference type="InterPro" id="IPR013766">
    <property type="entry name" value="Thioredoxin_domain"/>
</dbReference>
<evidence type="ECO:0000256" key="4">
    <source>
        <dbReference type="ARBA" id="ARBA00023157"/>
    </source>
</evidence>
<evidence type="ECO:0000256" key="3">
    <source>
        <dbReference type="ARBA" id="ARBA00023002"/>
    </source>
</evidence>
<evidence type="ECO:0000256" key="1">
    <source>
        <dbReference type="ARBA" id="ARBA00005791"/>
    </source>
</evidence>
<keyword evidence="5" id="KW-0676">Redox-active center</keyword>
<dbReference type="PANTHER" id="PTHR13887:SF14">
    <property type="entry name" value="DISULFIDE BOND FORMATION PROTEIN D"/>
    <property type="match status" value="1"/>
</dbReference>
<evidence type="ECO:0000256" key="6">
    <source>
        <dbReference type="SAM" id="SignalP"/>
    </source>
</evidence>
<feature type="signal peptide" evidence="6">
    <location>
        <begin position="1"/>
        <end position="38"/>
    </location>
</feature>
<organism evidence="8 9">
    <name type="scientific">Deinococcus ruber</name>
    <dbReference type="NCBI Taxonomy" id="1848197"/>
    <lineage>
        <taxon>Bacteria</taxon>
        <taxon>Thermotogati</taxon>
        <taxon>Deinococcota</taxon>
        <taxon>Deinococci</taxon>
        <taxon>Deinococcales</taxon>
        <taxon>Deinococcaceae</taxon>
        <taxon>Deinococcus</taxon>
    </lineage>
</organism>
<comment type="similarity">
    <text evidence="1">Belongs to the thioredoxin family. DsbA subfamily.</text>
</comment>
<dbReference type="InterPro" id="IPR012336">
    <property type="entry name" value="Thioredoxin-like_fold"/>
</dbReference>
<evidence type="ECO:0000256" key="2">
    <source>
        <dbReference type="ARBA" id="ARBA00022729"/>
    </source>
</evidence>
<keyword evidence="4" id="KW-1015">Disulfide bond</keyword>
<evidence type="ECO:0000313" key="8">
    <source>
        <dbReference type="EMBL" id="GGR00502.1"/>
    </source>
</evidence>
<dbReference type="PANTHER" id="PTHR13887">
    <property type="entry name" value="GLUTATHIONE S-TRANSFERASE KAPPA"/>
    <property type="match status" value="1"/>
</dbReference>
<evidence type="ECO:0000259" key="7">
    <source>
        <dbReference type="PROSITE" id="PS51352"/>
    </source>
</evidence>
<dbReference type="PROSITE" id="PS51352">
    <property type="entry name" value="THIOREDOXIN_2"/>
    <property type="match status" value="1"/>
</dbReference>
<dbReference type="SUPFAM" id="SSF52833">
    <property type="entry name" value="Thioredoxin-like"/>
    <property type="match status" value="1"/>
</dbReference>
<dbReference type="Proteomes" id="UP000603865">
    <property type="component" value="Unassembled WGS sequence"/>
</dbReference>
<gene>
    <name evidence="8" type="ORF">GCM10008957_11670</name>
</gene>
<dbReference type="InterPro" id="IPR036249">
    <property type="entry name" value="Thioredoxin-like_sf"/>
</dbReference>
<evidence type="ECO:0000313" key="9">
    <source>
        <dbReference type="Proteomes" id="UP000603865"/>
    </source>
</evidence>
<keyword evidence="2 6" id="KW-0732">Signal</keyword>
<dbReference type="EMBL" id="BMQL01000004">
    <property type="protein sequence ID" value="GGR00502.1"/>
    <property type="molecule type" value="Genomic_DNA"/>
</dbReference>
<sequence>MTGVQEVLHYTAHMRSRPRFLMLSALLASSTLLSFASAQVGGLRAATLAQPALSTFKASGTVLTDASGATVTLTPKGAYLASADLRLPTADVVQAGTLLNALTGQDFAQGLSDFLKRPDVQAKLPQGLTVTADAFDLKLQQQADKALTLNISLHQLTGFRVVPSSRILGDASAPIVVRMYSDLQCPYCQKAELEAVPKVLKNLKTQKDVRFEFHQFPLESIHPNARPAAEAAACVEKQGKFWAFKDALFRRADWQSMANPGVIFQGVAMGVGVKLQQYRDCIADRGGKQSVDEGVAEANRLGVNATPSVYVNGYRVANPYDPASYQALIDFVRAK</sequence>
<comment type="caution">
    <text evidence="8">The sequence shown here is derived from an EMBL/GenBank/DDBJ whole genome shotgun (WGS) entry which is preliminary data.</text>
</comment>
<protein>
    <recommendedName>
        <fullName evidence="7">Thioredoxin domain-containing protein</fullName>
    </recommendedName>
</protein>
<proteinExistence type="inferred from homology"/>
<dbReference type="GO" id="GO:0016491">
    <property type="term" value="F:oxidoreductase activity"/>
    <property type="evidence" value="ECO:0007669"/>
    <property type="project" value="UniProtKB-KW"/>
</dbReference>
<reference evidence="8" key="2">
    <citation type="submission" date="2020-09" db="EMBL/GenBank/DDBJ databases">
        <authorList>
            <person name="Sun Q."/>
            <person name="Ohkuma M."/>
        </authorList>
    </citation>
    <scope>NUCLEOTIDE SEQUENCE</scope>
    <source>
        <strain evidence="8">JCM 31311</strain>
    </source>
</reference>
<feature type="chain" id="PRO_5036674423" description="Thioredoxin domain-containing protein" evidence="6">
    <location>
        <begin position="39"/>
        <end position="335"/>
    </location>
</feature>
<keyword evidence="3" id="KW-0560">Oxidoreductase</keyword>
<accession>A0A918C2D3</accession>
<dbReference type="Gene3D" id="3.40.30.10">
    <property type="entry name" value="Glutaredoxin"/>
    <property type="match status" value="1"/>
</dbReference>
<reference evidence="8" key="1">
    <citation type="journal article" date="2014" name="Int. J. Syst. Evol. Microbiol.">
        <title>Complete genome sequence of Corynebacterium casei LMG S-19264T (=DSM 44701T), isolated from a smear-ripened cheese.</title>
        <authorList>
            <consortium name="US DOE Joint Genome Institute (JGI-PGF)"/>
            <person name="Walter F."/>
            <person name="Albersmeier A."/>
            <person name="Kalinowski J."/>
            <person name="Ruckert C."/>
        </authorList>
    </citation>
    <scope>NUCLEOTIDE SEQUENCE</scope>
    <source>
        <strain evidence="8">JCM 31311</strain>
    </source>
</reference>
<dbReference type="AlphaFoldDB" id="A0A918C2D3"/>
<feature type="domain" description="Thioredoxin" evidence="7">
    <location>
        <begin position="128"/>
        <end position="334"/>
    </location>
</feature>
<dbReference type="Pfam" id="PF13462">
    <property type="entry name" value="Thioredoxin_4"/>
    <property type="match status" value="1"/>
</dbReference>
<keyword evidence="9" id="KW-1185">Reference proteome</keyword>
<evidence type="ECO:0000256" key="5">
    <source>
        <dbReference type="ARBA" id="ARBA00023284"/>
    </source>
</evidence>